<evidence type="ECO:0000313" key="4">
    <source>
        <dbReference type="Proteomes" id="UP001497383"/>
    </source>
</evidence>
<feature type="domain" description="G-patch" evidence="2">
    <location>
        <begin position="652"/>
        <end position="694"/>
    </location>
</feature>
<feature type="region of interest" description="Disordered" evidence="1">
    <location>
        <begin position="383"/>
        <end position="433"/>
    </location>
</feature>
<feature type="region of interest" description="Disordered" evidence="1">
    <location>
        <begin position="162"/>
        <end position="230"/>
    </location>
</feature>
<sequence length="694" mass="78786">MGADAIFIPGPESMASVGQNMGRRKYGHLAQEASYTESHHQETLSSRTFRNRPMMFVKAKDVYDPNVILHKLTAQRKSGFDEIIDDEFRSISIEDSGDELGFADGTCKVSEEANWDPANEKSALNSSIDEKSEPLREELDIVVEEAEGLNQVTDKEAELLESAHEEVDSDHNDNDNDNDNDDQSEGSRLEDYFAGQNAQGFENGSTLEEWHEAEGTAGTELNENSVEDQPILNIDESVSGSDCSIHLVARDMTQPDDSEPSSESEEALEFSIDAPAWREEKVNFLAADDQDNDGDRDDDEDKVSDPEYGFLEEDFEFDASTMDVKNVRFGINNQYFIKCPQLTGLADGEYCWVDEEEVIEHVLENGVRDYRVPKFLSYITKGMIDNEQSPEPDEDVYISDDNDDDDDDDDDEEEVDNDELDSDRDDYPYDSDDHLEDLLEYSKTSTQGLISMSHNDFSRNKDVRKRTGFDDLDLDPEIESCLIHQLQTHNHNKKNKRKNRQEQQLNDAIFDNDILIKYPFKMSIKEIKSEFVDLLKDESRQTLSFPSFDTHAHHTIKKLAQCYNMQVIRCGPRGQRPYLKICKSKHTFKNHPNYDGVAAILRGRPIFHRIDAKPTKDPAHKTKTLKDRGNRDSKARFKEGDIVGAEAPEIGVNNLGRQMLERLGWSRGMGLGVTGRGINEPIVAKVKMSKTGIR</sequence>
<dbReference type="InterPro" id="IPR051189">
    <property type="entry name" value="Splicing_assoc_domain"/>
</dbReference>
<organism evidence="3 4">
    <name type="scientific">Lodderomyces beijingensis</name>
    <dbReference type="NCBI Taxonomy" id="1775926"/>
    <lineage>
        <taxon>Eukaryota</taxon>
        <taxon>Fungi</taxon>
        <taxon>Dikarya</taxon>
        <taxon>Ascomycota</taxon>
        <taxon>Saccharomycotina</taxon>
        <taxon>Pichiomycetes</taxon>
        <taxon>Debaryomycetaceae</taxon>
        <taxon>Candida/Lodderomyces clade</taxon>
        <taxon>Lodderomyces</taxon>
    </lineage>
</organism>
<feature type="region of interest" description="Disordered" evidence="1">
    <location>
        <begin position="613"/>
        <end position="635"/>
    </location>
</feature>
<dbReference type="SMART" id="SM00443">
    <property type="entry name" value="G_patch"/>
    <property type="match status" value="1"/>
</dbReference>
<dbReference type="EMBL" id="OZ022405">
    <property type="protein sequence ID" value="CAK9436278.1"/>
    <property type="molecule type" value="Genomic_DNA"/>
</dbReference>
<dbReference type="InterPro" id="IPR000467">
    <property type="entry name" value="G_patch_dom"/>
</dbReference>
<dbReference type="Pfam" id="PF01585">
    <property type="entry name" value="G-patch"/>
    <property type="match status" value="1"/>
</dbReference>
<keyword evidence="4" id="KW-1185">Reference proteome</keyword>
<dbReference type="PROSITE" id="PS50174">
    <property type="entry name" value="G_PATCH"/>
    <property type="match status" value="1"/>
</dbReference>
<feature type="region of interest" description="Disordered" evidence="1">
    <location>
        <begin position="252"/>
        <end position="272"/>
    </location>
</feature>
<feature type="compositionally biased region" description="Polar residues" evidence="1">
    <location>
        <begin position="196"/>
        <end position="206"/>
    </location>
</feature>
<dbReference type="GeneID" id="92206032"/>
<feature type="compositionally biased region" description="Basic and acidic residues" evidence="1">
    <location>
        <begin position="162"/>
        <end position="174"/>
    </location>
</feature>
<proteinExistence type="predicted"/>
<feature type="compositionally biased region" description="Acidic residues" evidence="1">
    <location>
        <begin position="288"/>
        <end position="302"/>
    </location>
</feature>
<reference evidence="3 4" key="1">
    <citation type="submission" date="2024-03" db="EMBL/GenBank/DDBJ databases">
        <authorList>
            <person name="Brejova B."/>
        </authorList>
    </citation>
    <scope>NUCLEOTIDE SEQUENCE [LARGE SCALE GENOMIC DNA]</scope>
    <source>
        <strain evidence="3 4">CBS 14171</strain>
    </source>
</reference>
<feature type="compositionally biased region" description="Acidic residues" evidence="1">
    <location>
        <begin position="254"/>
        <end position="268"/>
    </location>
</feature>
<accession>A0ABP0ZEN2</accession>
<evidence type="ECO:0000313" key="3">
    <source>
        <dbReference type="EMBL" id="CAK9436278.1"/>
    </source>
</evidence>
<dbReference type="PANTHER" id="PTHR14195">
    <property type="entry name" value="G PATCH DOMAIN CONTAINING PROTEIN 2"/>
    <property type="match status" value="1"/>
</dbReference>
<dbReference type="Proteomes" id="UP001497383">
    <property type="component" value="Chromosome 1"/>
</dbReference>
<evidence type="ECO:0000259" key="2">
    <source>
        <dbReference type="PROSITE" id="PS50174"/>
    </source>
</evidence>
<gene>
    <name evidence="3" type="ORF">LODBEIA_P08360</name>
</gene>
<name>A0ABP0ZEN2_9ASCO</name>
<feature type="compositionally biased region" description="Acidic residues" evidence="1">
    <location>
        <begin position="388"/>
        <end position="433"/>
    </location>
</feature>
<feature type="compositionally biased region" description="Acidic residues" evidence="1">
    <location>
        <begin position="175"/>
        <end position="184"/>
    </location>
</feature>
<evidence type="ECO:0000256" key="1">
    <source>
        <dbReference type="SAM" id="MobiDB-lite"/>
    </source>
</evidence>
<feature type="region of interest" description="Disordered" evidence="1">
    <location>
        <begin position="285"/>
        <end position="306"/>
    </location>
</feature>
<dbReference type="RefSeq" id="XP_066827774.1">
    <property type="nucleotide sequence ID" value="XM_066976800.1"/>
</dbReference>
<protein>
    <recommendedName>
        <fullName evidence="2">G-patch domain-containing protein</fullName>
    </recommendedName>
</protein>